<dbReference type="Pfam" id="PF08479">
    <property type="entry name" value="POTRA_2"/>
    <property type="match status" value="1"/>
</dbReference>
<evidence type="ECO:0000313" key="6">
    <source>
        <dbReference type="EMBL" id="MDY0745960.1"/>
    </source>
</evidence>
<proteinExistence type="predicted"/>
<dbReference type="InterPro" id="IPR051544">
    <property type="entry name" value="TPS_OM_transporter"/>
</dbReference>
<dbReference type="InterPro" id="IPR005565">
    <property type="entry name" value="Hemolysn_activator_HlyB_C"/>
</dbReference>
<dbReference type="PANTHER" id="PTHR34597">
    <property type="entry name" value="SLR1661 PROTEIN"/>
    <property type="match status" value="1"/>
</dbReference>
<evidence type="ECO:0000259" key="5">
    <source>
        <dbReference type="Pfam" id="PF08479"/>
    </source>
</evidence>
<dbReference type="Gene3D" id="3.10.20.310">
    <property type="entry name" value="membrane protein fhac"/>
    <property type="match status" value="1"/>
</dbReference>
<accession>A0ABU5DI36</accession>
<dbReference type="RefSeq" id="WP_320423864.1">
    <property type="nucleotide sequence ID" value="NZ_JAXCLA010000005.1"/>
</dbReference>
<dbReference type="Gene3D" id="2.40.160.50">
    <property type="entry name" value="membrane protein fhac: a member of the omp85/tpsb transporter family"/>
    <property type="match status" value="1"/>
</dbReference>
<feature type="domain" description="Haemolysin activator HlyB C-terminal" evidence="4">
    <location>
        <begin position="161"/>
        <end position="470"/>
    </location>
</feature>
<feature type="domain" description="Polypeptide-transport-associated ShlB-type" evidence="5">
    <location>
        <begin position="25"/>
        <end position="99"/>
    </location>
</feature>
<keyword evidence="1" id="KW-1134">Transmembrane beta strand</keyword>
<evidence type="ECO:0000313" key="7">
    <source>
        <dbReference type="Proteomes" id="UP001285263"/>
    </source>
</evidence>
<evidence type="ECO:0000256" key="3">
    <source>
        <dbReference type="ARBA" id="ARBA00023237"/>
    </source>
</evidence>
<dbReference type="Proteomes" id="UP001285263">
    <property type="component" value="Unassembled WGS sequence"/>
</dbReference>
<reference evidence="6 7" key="1">
    <citation type="submission" date="2023-11" db="EMBL/GenBank/DDBJ databases">
        <title>Paucibacter sp. nov., isolated from fresh soil in Korea.</title>
        <authorList>
            <person name="Le N.T.T."/>
        </authorList>
    </citation>
    <scope>NUCLEOTIDE SEQUENCE [LARGE SCALE GENOMIC DNA]</scope>
    <source>
        <strain evidence="6 7">R3-3</strain>
    </source>
</reference>
<evidence type="ECO:0000259" key="4">
    <source>
        <dbReference type="Pfam" id="PF03865"/>
    </source>
</evidence>
<keyword evidence="2" id="KW-0812">Transmembrane</keyword>
<evidence type="ECO:0000256" key="2">
    <source>
        <dbReference type="ARBA" id="ARBA00022692"/>
    </source>
</evidence>
<dbReference type="Pfam" id="PF03865">
    <property type="entry name" value="ShlB"/>
    <property type="match status" value="1"/>
</dbReference>
<keyword evidence="7" id="KW-1185">Reference proteome</keyword>
<name>A0ABU5DI36_9BURK</name>
<keyword evidence="3" id="KW-0998">Cell outer membrane</keyword>
<comment type="caution">
    <text evidence="6">The sequence shown here is derived from an EMBL/GenBank/DDBJ whole genome shotgun (WGS) entry which is preliminary data.</text>
</comment>
<sequence>MSTASAQTTESPDTAAPAASAVKVQVREFKISGSKLLPDEKLQAVVAPYKGERSLDELKAAAQAVQDAYRNAGYGAVIAYLPEQTGAAPGEVTIAVLEGRIERVVVSGNKQYTEANIRRSLPLIKEGETPQVQKIDAQIQLANENPGKQVAVSLEPGANQGEVNVNISVQEQPASRVTVAVDNTGNDNTGRWRTSLSYSNAALWDLDHSVTLQFQTAPENPSRVQVYSANYRIPFYGFGSTLDLFAAHSSVDGGNTATAAGPLQFSGKGNVFGARLTDYLVRLGEVDQRLIFGLDQREYLNNCAITGLPDGACGTAGASVAVHPVSIEYTAQRGGERAMGMNIALSHNLPVGGSHAGEDDYEAVRAGARRNYTTLRLGAFGSLPLGANGMQLQARFNAQATGDALVPGEQFGLGGATTVRGYEEREVVGDSGFVGSVELYSPDFAARFGERVKSARVLAFIDGGHVSNRKGLPCLGNATSCWLGSVGIGFQLSTGPLSLRVDLANARRDAVTTRRNDYFTHFSASYSFI</sequence>
<dbReference type="PANTHER" id="PTHR34597:SF6">
    <property type="entry name" value="BLR6126 PROTEIN"/>
    <property type="match status" value="1"/>
</dbReference>
<gene>
    <name evidence="6" type="ORF">SNE35_15675</name>
</gene>
<protein>
    <submittedName>
        <fullName evidence="6">ShlB/FhaC/HecB family hemolysin secretion/activation protein</fullName>
    </submittedName>
</protein>
<keyword evidence="1" id="KW-0472">Membrane</keyword>
<dbReference type="InterPro" id="IPR013686">
    <property type="entry name" value="Polypept-transport_assoc_ShlB"/>
</dbReference>
<dbReference type="EMBL" id="JAXCLA010000005">
    <property type="protein sequence ID" value="MDY0745960.1"/>
    <property type="molecule type" value="Genomic_DNA"/>
</dbReference>
<evidence type="ECO:0000256" key="1">
    <source>
        <dbReference type="ARBA" id="ARBA00022452"/>
    </source>
</evidence>
<organism evidence="6 7">
    <name type="scientific">Roseateles agri</name>
    <dbReference type="NCBI Taxonomy" id="3098619"/>
    <lineage>
        <taxon>Bacteria</taxon>
        <taxon>Pseudomonadati</taxon>
        <taxon>Pseudomonadota</taxon>
        <taxon>Betaproteobacteria</taxon>
        <taxon>Burkholderiales</taxon>
        <taxon>Sphaerotilaceae</taxon>
        <taxon>Roseateles</taxon>
    </lineage>
</organism>